<feature type="region of interest" description="Disordered" evidence="1">
    <location>
        <begin position="57"/>
        <end position="80"/>
    </location>
</feature>
<feature type="compositionally biased region" description="Basic residues" evidence="1">
    <location>
        <begin position="23"/>
        <end position="38"/>
    </location>
</feature>
<feature type="compositionally biased region" description="Basic residues" evidence="1">
    <location>
        <begin position="59"/>
        <end position="69"/>
    </location>
</feature>
<accession>A0AA35T359</accession>
<name>A0AA35T359_GEOBA</name>
<proteinExistence type="predicted"/>
<reference evidence="2" key="1">
    <citation type="submission" date="2023-03" db="EMBL/GenBank/DDBJ databases">
        <authorList>
            <person name="Steffen K."/>
            <person name="Cardenas P."/>
        </authorList>
    </citation>
    <scope>NUCLEOTIDE SEQUENCE</scope>
</reference>
<protein>
    <submittedName>
        <fullName evidence="2">Uncharacterized protein</fullName>
    </submittedName>
</protein>
<organism evidence="2 3">
    <name type="scientific">Geodia barretti</name>
    <name type="common">Barrett's horny sponge</name>
    <dbReference type="NCBI Taxonomy" id="519541"/>
    <lineage>
        <taxon>Eukaryota</taxon>
        <taxon>Metazoa</taxon>
        <taxon>Porifera</taxon>
        <taxon>Demospongiae</taxon>
        <taxon>Heteroscleromorpha</taxon>
        <taxon>Tetractinellida</taxon>
        <taxon>Astrophorina</taxon>
        <taxon>Geodiidae</taxon>
        <taxon>Geodia</taxon>
    </lineage>
</organism>
<keyword evidence="3" id="KW-1185">Reference proteome</keyword>
<feature type="region of interest" description="Disordered" evidence="1">
    <location>
        <begin position="1"/>
        <end position="41"/>
    </location>
</feature>
<dbReference type="EMBL" id="CASHTH010003069">
    <property type="protein sequence ID" value="CAI8039871.1"/>
    <property type="molecule type" value="Genomic_DNA"/>
</dbReference>
<evidence type="ECO:0000256" key="1">
    <source>
        <dbReference type="SAM" id="MobiDB-lite"/>
    </source>
</evidence>
<gene>
    <name evidence="2" type="ORF">GBAR_LOCUS22229</name>
</gene>
<comment type="caution">
    <text evidence="2">The sequence shown here is derived from an EMBL/GenBank/DDBJ whole genome shotgun (WGS) entry which is preliminary data.</text>
</comment>
<sequence length="102" mass="11335">MGRKKKKTGETKTSEPNPFGVKKAPKKKNKKKRKKRKKVAEGEMAVEEVLLLAMSQGAKRGRGKKVKGGGRREGEKLREQKSQALEEAVNETIAQLATVLHL</sequence>
<dbReference type="AlphaFoldDB" id="A0AA35T359"/>
<feature type="compositionally biased region" description="Basic and acidic residues" evidence="1">
    <location>
        <begin position="70"/>
        <end position="80"/>
    </location>
</feature>
<evidence type="ECO:0000313" key="2">
    <source>
        <dbReference type="EMBL" id="CAI8039871.1"/>
    </source>
</evidence>
<evidence type="ECO:0000313" key="3">
    <source>
        <dbReference type="Proteomes" id="UP001174909"/>
    </source>
</evidence>
<dbReference type="Proteomes" id="UP001174909">
    <property type="component" value="Unassembled WGS sequence"/>
</dbReference>